<protein>
    <submittedName>
        <fullName evidence="12">Hemolysin family protein</fullName>
    </submittedName>
</protein>
<dbReference type="AlphaFoldDB" id="A0A9D2NCM7"/>
<comment type="subcellular location">
    <subcellularLocation>
        <location evidence="1">Membrane</location>
        <topology evidence="1">Multi-pass membrane protein</topology>
    </subcellularLocation>
</comment>
<dbReference type="SMART" id="SM01091">
    <property type="entry name" value="CorC_HlyC"/>
    <property type="match status" value="1"/>
</dbReference>
<dbReference type="PROSITE" id="PS51371">
    <property type="entry name" value="CBS"/>
    <property type="match status" value="2"/>
</dbReference>
<dbReference type="Gene3D" id="3.30.465.10">
    <property type="match status" value="1"/>
</dbReference>
<dbReference type="InterPro" id="IPR000644">
    <property type="entry name" value="CBS_dom"/>
</dbReference>
<dbReference type="SUPFAM" id="SSF56176">
    <property type="entry name" value="FAD-binding/transporter-associated domain-like"/>
    <property type="match status" value="1"/>
</dbReference>
<dbReference type="PANTHER" id="PTHR22777">
    <property type="entry name" value="HEMOLYSIN-RELATED"/>
    <property type="match status" value="1"/>
</dbReference>
<evidence type="ECO:0000256" key="8">
    <source>
        <dbReference type="PROSITE-ProRule" id="PRU00703"/>
    </source>
</evidence>
<evidence type="ECO:0000256" key="6">
    <source>
        <dbReference type="ARBA" id="ARBA00023122"/>
    </source>
</evidence>
<dbReference type="InterPro" id="IPR005170">
    <property type="entry name" value="Transptr-assoc_dom"/>
</dbReference>
<dbReference type="InterPro" id="IPR044751">
    <property type="entry name" value="Ion_transp-like_CBS"/>
</dbReference>
<dbReference type="InterPro" id="IPR036318">
    <property type="entry name" value="FAD-bd_PCMH-like_sf"/>
</dbReference>
<dbReference type="GO" id="GO:0005886">
    <property type="term" value="C:plasma membrane"/>
    <property type="evidence" value="ECO:0007669"/>
    <property type="project" value="TreeGrafter"/>
</dbReference>
<evidence type="ECO:0000313" key="12">
    <source>
        <dbReference type="EMBL" id="HJC22205.1"/>
    </source>
</evidence>
<dbReference type="SMART" id="SM00116">
    <property type="entry name" value="CBS"/>
    <property type="match status" value="2"/>
</dbReference>
<dbReference type="InterPro" id="IPR016169">
    <property type="entry name" value="FAD-bd_PCMH_sub2"/>
</dbReference>
<dbReference type="Gene3D" id="3.10.580.10">
    <property type="entry name" value="CBS-domain"/>
    <property type="match status" value="1"/>
</dbReference>
<feature type="domain" description="CNNM transmembrane" evidence="11">
    <location>
        <begin position="1"/>
        <end position="186"/>
    </location>
</feature>
<feature type="domain" description="CBS" evidence="10">
    <location>
        <begin position="268"/>
        <end position="325"/>
    </location>
</feature>
<keyword evidence="6 8" id="KW-0129">CBS domain</keyword>
<dbReference type="PROSITE" id="PS51846">
    <property type="entry name" value="CNNM"/>
    <property type="match status" value="1"/>
</dbReference>
<dbReference type="FunFam" id="3.10.580.10:FF:000002">
    <property type="entry name" value="Magnesium/cobalt efflux protein CorC"/>
    <property type="match status" value="1"/>
</dbReference>
<keyword evidence="7 9" id="KW-0472">Membrane</keyword>
<feature type="domain" description="CBS" evidence="10">
    <location>
        <begin position="205"/>
        <end position="265"/>
    </location>
</feature>
<organism evidence="12 13">
    <name type="scientific">Candidatus Eisenbergiella merdavium</name>
    <dbReference type="NCBI Taxonomy" id="2838551"/>
    <lineage>
        <taxon>Bacteria</taxon>
        <taxon>Bacillati</taxon>
        <taxon>Bacillota</taxon>
        <taxon>Clostridia</taxon>
        <taxon>Lachnospirales</taxon>
        <taxon>Lachnospiraceae</taxon>
        <taxon>Eisenbergiella</taxon>
    </lineage>
</organism>
<dbReference type="Proteomes" id="UP000823891">
    <property type="component" value="Unassembled WGS sequence"/>
</dbReference>
<dbReference type="Pfam" id="PF01595">
    <property type="entry name" value="CNNM"/>
    <property type="match status" value="1"/>
</dbReference>
<dbReference type="GO" id="GO:0050660">
    <property type="term" value="F:flavin adenine dinucleotide binding"/>
    <property type="evidence" value="ECO:0007669"/>
    <property type="project" value="InterPro"/>
</dbReference>
<dbReference type="Pfam" id="PF03471">
    <property type="entry name" value="CorC_HlyC"/>
    <property type="match status" value="1"/>
</dbReference>
<evidence type="ECO:0000256" key="5">
    <source>
        <dbReference type="ARBA" id="ARBA00022989"/>
    </source>
</evidence>
<evidence type="ECO:0000259" key="10">
    <source>
        <dbReference type="PROSITE" id="PS51371"/>
    </source>
</evidence>
<reference evidence="12" key="1">
    <citation type="journal article" date="2021" name="PeerJ">
        <title>Extensive microbial diversity within the chicken gut microbiome revealed by metagenomics and culture.</title>
        <authorList>
            <person name="Gilroy R."/>
            <person name="Ravi A."/>
            <person name="Getino M."/>
            <person name="Pursley I."/>
            <person name="Horton D.L."/>
            <person name="Alikhan N.F."/>
            <person name="Baker D."/>
            <person name="Gharbi K."/>
            <person name="Hall N."/>
            <person name="Watson M."/>
            <person name="Adriaenssens E.M."/>
            <person name="Foster-Nyarko E."/>
            <person name="Jarju S."/>
            <person name="Secka A."/>
            <person name="Antonio M."/>
            <person name="Oren A."/>
            <person name="Chaudhuri R.R."/>
            <person name="La Ragione R."/>
            <person name="Hildebrand F."/>
            <person name="Pallen M.J."/>
        </authorList>
    </citation>
    <scope>NUCLEOTIDE SEQUENCE</scope>
    <source>
        <strain evidence="12">USAMLcec2-132</strain>
    </source>
</reference>
<evidence type="ECO:0000256" key="9">
    <source>
        <dbReference type="PROSITE-ProRule" id="PRU01193"/>
    </source>
</evidence>
<reference evidence="12" key="2">
    <citation type="submission" date="2021-04" db="EMBL/GenBank/DDBJ databases">
        <authorList>
            <person name="Gilroy R."/>
        </authorList>
    </citation>
    <scope>NUCLEOTIDE SEQUENCE</scope>
    <source>
        <strain evidence="12">USAMLcec2-132</strain>
    </source>
</reference>
<evidence type="ECO:0000256" key="2">
    <source>
        <dbReference type="ARBA" id="ARBA00006337"/>
    </source>
</evidence>
<evidence type="ECO:0000256" key="3">
    <source>
        <dbReference type="ARBA" id="ARBA00022692"/>
    </source>
</evidence>
<dbReference type="PANTHER" id="PTHR22777:SF17">
    <property type="entry name" value="UPF0053 PROTEIN SLL0260"/>
    <property type="match status" value="1"/>
</dbReference>
<dbReference type="InterPro" id="IPR046342">
    <property type="entry name" value="CBS_dom_sf"/>
</dbReference>
<evidence type="ECO:0000259" key="11">
    <source>
        <dbReference type="PROSITE" id="PS51846"/>
    </source>
</evidence>
<evidence type="ECO:0000256" key="1">
    <source>
        <dbReference type="ARBA" id="ARBA00004141"/>
    </source>
</evidence>
<dbReference type="EMBL" id="DWWS01000006">
    <property type="protein sequence ID" value="HJC22205.1"/>
    <property type="molecule type" value="Genomic_DNA"/>
</dbReference>
<name>A0A9D2NCM7_9FIRM</name>
<dbReference type="InterPro" id="IPR002550">
    <property type="entry name" value="CNNM"/>
</dbReference>
<gene>
    <name evidence="12" type="ORF">H9761_00690</name>
</gene>
<dbReference type="SUPFAM" id="SSF54631">
    <property type="entry name" value="CBS-domain pair"/>
    <property type="match status" value="1"/>
</dbReference>
<evidence type="ECO:0000256" key="4">
    <source>
        <dbReference type="ARBA" id="ARBA00022737"/>
    </source>
</evidence>
<evidence type="ECO:0000256" key="7">
    <source>
        <dbReference type="ARBA" id="ARBA00023136"/>
    </source>
</evidence>
<accession>A0A9D2NCM7</accession>
<proteinExistence type="inferred from homology"/>
<keyword evidence="5 9" id="KW-1133">Transmembrane helix</keyword>
<sequence length="415" mass="45662">MESDSISLIIIVLCIIMSAYFSATETAFSTINRVRVKNLADKGNSRAALVLRLAEDYDSLLSTILVGNNIVNIATASLATLIFTGLLGEEAGAGASTAVTTVVVLIFGEISPKSIAKESPEKFAMFSAPVLNVLVKVLTPVNRIFAGWKKLLSGIFKSSEETGITEDELLTIVEEAQQGGGIDEQEGSLIRNAIAFNDLEAADILTPRVDVKGIRMDADPEEVAGMFESTGYSRLPVYEKSIDNIKGIIYEKDFYSRVYRKGGALADIIRPALYITKTRKINGLMKELQAGKIHMAVIVDEFGVTSGIVTLEDILEELVGEIWDEHDRVEIEVQKVGRDEYLVSGKADVEKVFETFGIDRTFEVLTVGGWVMDVLGRVPEEGEHFSEAGMDVTVEKMDGRRIEKVRIRRDQLLRE</sequence>
<comment type="similarity">
    <text evidence="2">Belongs to the UPF0053 family.</text>
</comment>
<dbReference type="CDD" id="cd04590">
    <property type="entry name" value="CBS_pair_CorC_HlyC_assoc"/>
    <property type="match status" value="1"/>
</dbReference>
<keyword evidence="3 9" id="KW-0812">Transmembrane</keyword>
<dbReference type="Pfam" id="PF00571">
    <property type="entry name" value="CBS"/>
    <property type="match status" value="2"/>
</dbReference>
<keyword evidence="4" id="KW-0677">Repeat</keyword>
<evidence type="ECO:0000313" key="13">
    <source>
        <dbReference type="Proteomes" id="UP000823891"/>
    </source>
</evidence>
<comment type="caution">
    <text evidence="12">The sequence shown here is derived from an EMBL/GenBank/DDBJ whole genome shotgun (WGS) entry which is preliminary data.</text>
</comment>